<evidence type="ECO:0000256" key="4">
    <source>
        <dbReference type="RuleBase" id="RU367022"/>
    </source>
</evidence>
<accession>A0A6A6CPK7</accession>
<reference evidence="5" key="1">
    <citation type="journal article" date="2020" name="Stud. Mycol.">
        <title>101 Dothideomycetes genomes: a test case for predicting lifestyles and emergence of pathogens.</title>
        <authorList>
            <person name="Haridas S."/>
            <person name="Albert R."/>
            <person name="Binder M."/>
            <person name="Bloem J."/>
            <person name="Labutti K."/>
            <person name="Salamov A."/>
            <person name="Andreopoulos B."/>
            <person name="Baker S."/>
            <person name="Barry K."/>
            <person name="Bills G."/>
            <person name="Bluhm B."/>
            <person name="Cannon C."/>
            <person name="Castanera R."/>
            <person name="Culley D."/>
            <person name="Daum C."/>
            <person name="Ezra D."/>
            <person name="Gonzalez J."/>
            <person name="Henrissat B."/>
            <person name="Kuo A."/>
            <person name="Liang C."/>
            <person name="Lipzen A."/>
            <person name="Lutzoni F."/>
            <person name="Magnuson J."/>
            <person name="Mondo S."/>
            <person name="Nolan M."/>
            <person name="Ohm R."/>
            <person name="Pangilinan J."/>
            <person name="Park H.-J."/>
            <person name="Ramirez L."/>
            <person name="Alfaro M."/>
            <person name="Sun H."/>
            <person name="Tritt A."/>
            <person name="Yoshinaga Y."/>
            <person name="Zwiers L.-H."/>
            <person name="Turgeon B."/>
            <person name="Goodwin S."/>
            <person name="Spatafora J."/>
            <person name="Crous P."/>
            <person name="Grigoriev I."/>
        </authorList>
    </citation>
    <scope>NUCLEOTIDE SEQUENCE</scope>
    <source>
        <strain evidence="5">ATCC 36951</strain>
    </source>
</reference>
<evidence type="ECO:0000313" key="6">
    <source>
        <dbReference type="Proteomes" id="UP000799537"/>
    </source>
</evidence>
<dbReference type="RefSeq" id="XP_033668285.1">
    <property type="nucleotide sequence ID" value="XM_033816754.1"/>
</dbReference>
<evidence type="ECO:0000256" key="3">
    <source>
        <dbReference type="ARBA" id="ARBA00023136"/>
    </source>
</evidence>
<evidence type="ECO:0000313" key="5">
    <source>
        <dbReference type="EMBL" id="KAF2167396.1"/>
    </source>
</evidence>
<dbReference type="AlphaFoldDB" id="A0A6A6CPK7"/>
<keyword evidence="3 4" id="KW-0472">Membrane</keyword>
<evidence type="ECO:0000256" key="1">
    <source>
        <dbReference type="ARBA" id="ARBA00022692"/>
    </source>
</evidence>
<dbReference type="Pfam" id="PF04145">
    <property type="entry name" value="Ctr"/>
    <property type="match status" value="1"/>
</dbReference>
<dbReference type="OrthoDB" id="73901at2759"/>
<dbReference type="EMBL" id="ML993593">
    <property type="protein sequence ID" value="KAF2167396.1"/>
    <property type="molecule type" value="Genomic_DNA"/>
</dbReference>
<dbReference type="GeneID" id="54570026"/>
<dbReference type="PANTHER" id="PTHR12483:SF120">
    <property type="entry name" value="HIGH-AFFINITY COPPER TRANSPORTER CTRA2"/>
    <property type="match status" value="1"/>
</dbReference>
<dbReference type="PANTHER" id="PTHR12483">
    <property type="entry name" value="SOLUTE CARRIER FAMILY 31 COPPER TRANSPORTERS"/>
    <property type="match status" value="1"/>
</dbReference>
<keyword evidence="4" id="KW-0406">Ion transport</keyword>
<keyword evidence="4" id="KW-0813">Transport</keyword>
<dbReference type="GO" id="GO:0005375">
    <property type="term" value="F:copper ion transmembrane transporter activity"/>
    <property type="evidence" value="ECO:0007669"/>
    <property type="project" value="UniProtKB-UniRule"/>
</dbReference>
<dbReference type="GO" id="GO:0005886">
    <property type="term" value="C:plasma membrane"/>
    <property type="evidence" value="ECO:0007669"/>
    <property type="project" value="TreeGrafter"/>
</dbReference>
<keyword evidence="2 4" id="KW-1133">Transmembrane helix</keyword>
<name>A0A6A6CPK7_ZASCE</name>
<dbReference type="Proteomes" id="UP000799537">
    <property type="component" value="Unassembled WGS sequence"/>
</dbReference>
<evidence type="ECO:0000256" key="2">
    <source>
        <dbReference type="ARBA" id="ARBA00022989"/>
    </source>
</evidence>
<feature type="transmembrane region" description="Helical" evidence="4">
    <location>
        <begin position="99"/>
        <end position="120"/>
    </location>
</feature>
<organism evidence="5 6">
    <name type="scientific">Zasmidium cellare ATCC 36951</name>
    <dbReference type="NCBI Taxonomy" id="1080233"/>
    <lineage>
        <taxon>Eukaryota</taxon>
        <taxon>Fungi</taxon>
        <taxon>Dikarya</taxon>
        <taxon>Ascomycota</taxon>
        <taxon>Pezizomycotina</taxon>
        <taxon>Dothideomycetes</taxon>
        <taxon>Dothideomycetidae</taxon>
        <taxon>Mycosphaerellales</taxon>
        <taxon>Mycosphaerellaceae</taxon>
        <taxon>Zasmidium</taxon>
    </lineage>
</organism>
<feature type="transmembrane region" description="Helical" evidence="4">
    <location>
        <begin position="30"/>
        <end position="49"/>
    </location>
</feature>
<dbReference type="InterPro" id="IPR007274">
    <property type="entry name" value="Cop_transporter"/>
</dbReference>
<sequence length="151" mass="17146">MPMDEMLMVFFTSTQTALWSESWWPLTTGQYAGTCIFLIALAVIFRGLLGVRMHFDKIYSWMVYRHDTKVLRKYGFEKDQVKVPEGEVRAARWSVNEELFRAVLDTVIAGFSYLLMLAVMTMNVGYFMSVLGGVFLGSFVLGRYTGAAAAH</sequence>
<comment type="subcellular location">
    <subcellularLocation>
        <location evidence="4">Membrane</location>
        <topology evidence="4">Multi-pass membrane protein</topology>
    </subcellularLocation>
</comment>
<feature type="transmembrane region" description="Helical" evidence="4">
    <location>
        <begin position="126"/>
        <end position="146"/>
    </location>
</feature>
<keyword evidence="6" id="KW-1185">Reference proteome</keyword>
<comment type="similarity">
    <text evidence="4">Belongs to the copper transporter (Ctr) (TC 1.A.56) family. SLC31A subfamily.</text>
</comment>
<keyword evidence="4" id="KW-0187">Copper transport</keyword>
<keyword evidence="4" id="KW-0186">Copper</keyword>
<proteinExistence type="inferred from homology"/>
<protein>
    <recommendedName>
        <fullName evidence="4">Copper transport protein</fullName>
    </recommendedName>
</protein>
<keyword evidence="1 4" id="KW-0812">Transmembrane</keyword>
<gene>
    <name evidence="5" type="ORF">M409DRAFT_66012</name>
</gene>